<dbReference type="CDD" id="cd08602">
    <property type="entry name" value="GDPD_ScGlpQ1_like"/>
    <property type="match status" value="1"/>
</dbReference>
<evidence type="ECO:0000256" key="6">
    <source>
        <dbReference type="ARBA" id="ARBA00047512"/>
    </source>
</evidence>
<keyword evidence="5" id="KW-0378">Hydrolase</keyword>
<dbReference type="Pfam" id="PF03009">
    <property type="entry name" value="GDPD"/>
    <property type="match status" value="1"/>
</dbReference>
<evidence type="ECO:0000256" key="5">
    <source>
        <dbReference type="ARBA" id="ARBA00022801"/>
    </source>
</evidence>
<dbReference type="Proteomes" id="UP000199213">
    <property type="component" value="Unassembled WGS sequence"/>
</dbReference>
<dbReference type="AlphaFoldDB" id="A0A1G8XA33"/>
<dbReference type="PANTHER" id="PTHR43620:SF7">
    <property type="entry name" value="GLYCEROPHOSPHODIESTER PHOSPHODIESTERASE GDPD5-RELATED"/>
    <property type="match status" value="1"/>
</dbReference>
<feature type="chain" id="PRO_5011569239" description="glycerophosphodiester phosphodiesterase" evidence="8">
    <location>
        <begin position="32"/>
        <end position="384"/>
    </location>
</feature>
<dbReference type="GO" id="GO:0006071">
    <property type="term" value="P:glycerol metabolic process"/>
    <property type="evidence" value="ECO:0007669"/>
    <property type="project" value="UniProtKB-KW"/>
</dbReference>
<keyword evidence="11" id="KW-1185">Reference proteome</keyword>
<gene>
    <name evidence="10" type="ORF">SAMN04487820_102462</name>
</gene>
<evidence type="ECO:0000256" key="8">
    <source>
        <dbReference type="SAM" id="SignalP"/>
    </source>
</evidence>
<comment type="similarity">
    <text evidence="1">Belongs to the glycerophosphoryl diester phosphodiesterase family.</text>
</comment>
<feature type="domain" description="GP-PDE" evidence="9">
    <location>
        <begin position="51"/>
        <end position="376"/>
    </location>
</feature>
<dbReference type="GO" id="GO:0006629">
    <property type="term" value="P:lipid metabolic process"/>
    <property type="evidence" value="ECO:0007669"/>
    <property type="project" value="InterPro"/>
</dbReference>
<evidence type="ECO:0000259" key="9">
    <source>
        <dbReference type="PROSITE" id="PS51704"/>
    </source>
</evidence>
<evidence type="ECO:0000313" key="10">
    <source>
        <dbReference type="EMBL" id="SDJ87217.1"/>
    </source>
</evidence>
<dbReference type="EC" id="3.1.4.46" evidence="2"/>
<dbReference type="Gene3D" id="3.20.20.190">
    <property type="entry name" value="Phosphatidylinositol (PI) phosphodiesterase"/>
    <property type="match status" value="1"/>
</dbReference>
<keyword evidence="3 8" id="KW-0732">Signal</keyword>
<feature type="region of interest" description="Disordered" evidence="7">
    <location>
        <begin position="28"/>
        <end position="49"/>
    </location>
</feature>
<comment type="catalytic activity">
    <reaction evidence="6">
        <text>a sn-glycero-3-phosphodiester + H2O = an alcohol + sn-glycerol 3-phosphate + H(+)</text>
        <dbReference type="Rhea" id="RHEA:12969"/>
        <dbReference type="ChEBI" id="CHEBI:15377"/>
        <dbReference type="ChEBI" id="CHEBI:15378"/>
        <dbReference type="ChEBI" id="CHEBI:30879"/>
        <dbReference type="ChEBI" id="CHEBI:57597"/>
        <dbReference type="ChEBI" id="CHEBI:83408"/>
        <dbReference type="EC" id="3.1.4.46"/>
    </reaction>
</comment>
<sequence>MPRKRIREIAVFCTLAFAALPVLGVSSTAEADPAAPEHSKAKRHPKGDETIRVLGHRGAPGYRPEHTLASYELAARMGADHIEPDLVPTKDGVLVARHENEISGTTDVAEHPEFADRRTTKVIDGERVTGWFTEDFTLAELKTLRATERLPELRQHNTVFDGRFEIPTFQEIIDLKRELSRELGRRIGIAPEIKHPSYFHSVGLGMEPGVVRALDRNGLNHPHAKVAVQSFEVGNLRWLDRRLHVDLVQLVWSSGAPRDFVESGDPRQYADMVTPEGLREMSEYADWVAPVTTMILPRDKSGRLTEPTNLVADAHEAGLRVVTYTVRAENTFLPTEFRSSDVDGAYGDVFGFLRELFATGVDAVFADQPDLALHAKEEWEAHSA</sequence>
<protein>
    <recommendedName>
        <fullName evidence="2">glycerophosphodiester phosphodiesterase</fullName>
        <ecNumber evidence="2">3.1.4.46</ecNumber>
    </recommendedName>
</protein>
<dbReference type="RefSeq" id="WP_218119896.1">
    <property type="nucleotide sequence ID" value="NZ_FNFM01000002.1"/>
</dbReference>
<evidence type="ECO:0000256" key="2">
    <source>
        <dbReference type="ARBA" id="ARBA00012247"/>
    </source>
</evidence>
<proteinExistence type="inferred from homology"/>
<dbReference type="InterPro" id="IPR030395">
    <property type="entry name" value="GP_PDE_dom"/>
</dbReference>
<evidence type="ECO:0000256" key="4">
    <source>
        <dbReference type="ARBA" id="ARBA00022798"/>
    </source>
</evidence>
<evidence type="ECO:0000256" key="1">
    <source>
        <dbReference type="ARBA" id="ARBA00007277"/>
    </source>
</evidence>
<dbReference type="InterPro" id="IPR017946">
    <property type="entry name" value="PLC-like_Pdiesterase_TIM-brl"/>
</dbReference>
<organism evidence="10 11">
    <name type="scientific">Actinopolyspora mzabensis</name>
    <dbReference type="NCBI Taxonomy" id="995066"/>
    <lineage>
        <taxon>Bacteria</taxon>
        <taxon>Bacillati</taxon>
        <taxon>Actinomycetota</taxon>
        <taxon>Actinomycetes</taxon>
        <taxon>Actinopolysporales</taxon>
        <taxon>Actinopolysporaceae</taxon>
        <taxon>Actinopolyspora</taxon>
    </lineage>
</organism>
<evidence type="ECO:0000256" key="3">
    <source>
        <dbReference type="ARBA" id="ARBA00022729"/>
    </source>
</evidence>
<dbReference type="SUPFAM" id="SSF51695">
    <property type="entry name" value="PLC-like phosphodiesterases"/>
    <property type="match status" value="1"/>
</dbReference>
<reference evidence="11" key="1">
    <citation type="submission" date="2016-10" db="EMBL/GenBank/DDBJ databases">
        <authorList>
            <person name="Varghese N."/>
            <person name="Submissions S."/>
        </authorList>
    </citation>
    <scope>NUCLEOTIDE SEQUENCE [LARGE SCALE GENOMIC DNA]</scope>
    <source>
        <strain evidence="11">DSM 45460</strain>
    </source>
</reference>
<dbReference type="GO" id="GO:0008889">
    <property type="term" value="F:glycerophosphodiester phosphodiesterase activity"/>
    <property type="evidence" value="ECO:0007669"/>
    <property type="project" value="UniProtKB-EC"/>
</dbReference>
<evidence type="ECO:0000313" key="11">
    <source>
        <dbReference type="Proteomes" id="UP000199213"/>
    </source>
</evidence>
<evidence type="ECO:0000256" key="7">
    <source>
        <dbReference type="SAM" id="MobiDB-lite"/>
    </source>
</evidence>
<dbReference type="GO" id="GO:0042597">
    <property type="term" value="C:periplasmic space"/>
    <property type="evidence" value="ECO:0007669"/>
    <property type="project" value="TreeGrafter"/>
</dbReference>
<dbReference type="PANTHER" id="PTHR43620">
    <property type="entry name" value="GLYCEROPHOSPHORYL DIESTER PHOSPHODIESTERASE"/>
    <property type="match status" value="1"/>
</dbReference>
<keyword evidence="4" id="KW-0319">Glycerol metabolism</keyword>
<dbReference type="EMBL" id="FNFM01000002">
    <property type="protein sequence ID" value="SDJ87217.1"/>
    <property type="molecule type" value="Genomic_DNA"/>
</dbReference>
<name>A0A1G8XA33_ACTMZ</name>
<accession>A0A1G8XA33</accession>
<feature type="signal peptide" evidence="8">
    <location>
        <begin position="1"/>
        <end position="31"/>
    </location>
</feature>
<dbReference type="PROSITE" id="PS51704">
    <property type="entry name" value="GP_PDE"/>
    <property type="match status" value="1"/>
</dbReference>